<name>A0ACB8R8Z7_9AGAM</name>
<keyword evidence="2" id="KW-1185">Reference proteome</keyword>
<dbReference type="Proteomes" id="UP000814033">
    <property type="component" value="Unassembled WGS sequence"/>
</dbReference>
<reference evidence="1" key="1">
    <citation type="submission" date="2021-02" db="EMBL/GenBank/DDBJ databases">
        <authorList>
            <consortium name="DOE Joint Genome Institute"/>
            <person name="Ahrendt S."/>
            <person name="Looney B.P."/>
            <person name="Miyauchi S."/>
            <person name="Morin E."/>
            <person name="Drula E."/>
            <person name="Courty P.E."/>
            <person name="Chicoki N."/>
            <person name="Fauchery L."/>
            <person name="Kohler A."/>
            <person name="Kuo A."/>
            <person name="Labutti K."/>
            <person name="Pangilinan J."/>
            <person name="Lipzen A."/>
            <person name="Riley R."/>
            <person name="Andreopoulos W."/>
            <person name="He G."/>
            <person name="Johnson J."/>
            <person name="Barry K.W."/>
            <person name="Grigoriev I.V."/>
            <person name="Nagy L."/>
            <person name="Hibbett D."/>
            <person name="Henrissat B."/>
            <person name="Matheny P.B."/>
            <person name="Labbe J."/>
            <person name="Martin F."/>
        </authorList>
    </citation>
    <scope>NUCLEOTIDE SEQUENCE</scope>
    <source>
        <strain evidence="1">FP105234-sp</strain>
    </source>
</reference>
<comment type="caution">
    <text evidence="1">The sequence shown here is derived from an EMBL/GenBank/DDBJ whole genome shotgun (WGS) entry which is preliminary data.</text>
</comment>
<proteinExistence type="predicted"/>
<evidence type="ECO:0000313" key="2">
    <source>
        <dbReference type="Proteomes" id="UP000814033"/>
    </source>
</evidence>
<organism evidence="1 2">
    <name type="scientific">Auriscalpium vulgare</name>
    <dbReference type="NCBI Taxonomy" id="40419"/>
    <lineage>
        <taxon>Eukaryota</taxon>
        <taxon>Fungi</taxon>
        <taxon>Dikarya</taxon>
        <taxon>Basidiomycota</taxon>
        <taxon>Agaricomycotina</taxon>
        <taxon>Agaricomycetes</taxon>
        <taxon>Russulales</taxon>
        <taxon>Auriscalpiaceae</taxon>
        <taxon>Auriscalpium</taxon>
    </lineage>
</organism>
<protein>
    <submittedName>
        <fullName evidence="1">Uncharacterized protein</fullName>
    </submittedName>
</protein>
<dbReference type="EMBL" id="MU276186">
    <property type="protein sequence ID" value="KAI0040559.1"/>
    <property type="molecule type" value="Genomic_DNA"/>
</dbReference>
<gene>
    <name evidence="1" type="ORF">FA95DRAFT_854263</name>
</gene>
<evidence type="ECO:0000313" key="1">
    <source>
        <dbReference type="EMBL" id="KAI0040559.1"/>
    </source>
</evidence>
<reference evidence="1" key="2">
    <citation type="journal article" date="2022" name="New Phytol.">
        <title>Evolutionary transition to the ectomycorrhizal habit in the genomes of a hyperdiverse lineage of mushroom-forming fungi.</title>
        <authorList>
            <person name="Looney B."/>
            <person name="Miyauchi S."/>
            <person name="Morin E."/>
            <person name="Drula E."/>
            <person name="Courty P.E."/>
            <person name="Kohler A."/>
            <person name="Kuo A."/>
            <person name="LaButti K."/>
            <person name="Pangilinan J."/>
            <person name="Lipzen A."/>
            <person name="Riley R."/>
            <person name="Andreopoulos W."/>
            <person name="He G."/>
            <person name="Johnson J."/>
            <person name="Nolan M."/>
            <person name="Tritt A."/>
            <person name="Barry K.W."/>
            <person name="Grigoriev I.V."/>
            <person name="Nagy L.G."/>
            <person name="Hibbett D."/>
            <person name="Henrissat B."/>
            <person name="Matheny P.B."/>
            <person name="Labbe J."/>
            <person name="Martin F.M."/>
        </authorList>
    </citation>
    <scope>NUCLEOTIDE SEQUENCE</scope>
    <source>
        <strain evidence="1">FP105234-sp</strain>
    </source>
</reference>
<sequence>MDHVGAARSRRRAHTGSWPQPTCTLLPSSVDHPHQSQAYHTLTNAHSAHTPFSRSAHAREAHRAHAFVFRDVLFPCQFVAHQLYSIGPQRVLGNRTHRCKQTSRKRGESRRHTVESPPTPRSTVSSLPRVRTPRTDGSHAPCAHSPHGSIFCPVYPWAYSPAALRRIMDGAMNQLRTQRLPALTGGLWWDFHPSRWGRMAQYACSGRCELICDGKRRHLTQDAPRPLRSPASVRLVKPVVINVATPPQPRRKRGYLNQRHPSPSPCKIPSDRPRRNLPTSSAFHLILGPCCSHVATALRLSGKTAVLRAMDQCGV</sequence>
<accession>A0ACB8R8Z7</accession>